<evidence type="ECO:0000313" key="2">
    <source>
        <dbReference type="EMBL" id="VAW38584.1"/>
    </source>
</evidence>
<dbReference type="SUPFAM" id="SSF53335">
    <property type="entry name" value="S-adenosyl-L-methionine-dependent methyltransferases"/>
    <property type="match status" value="1"/>
</dbReference>
<dbReference type="AlphaFoldDB" id="A0A3B0W4M2"/>
<reference evidence="2" key="1">
    <citation type="submission" date="2018-06" db="EMBL/GenBank/DDBJ databases">
        <authorList>
            <person name="Zhirakovskaya E."/>
        </authorList>
    </citation>
    <scope>NUCLEOTIDE SEQUENCE</scope>
</reference>
<dbReference type="Pfam" id="PF13649">
    <property type="entry name" value="Methyltransf_25"/>
    <property type="match status" value="1"/>
</dbReference>
<dbReference type="InterPro" id="IPR029063">
    <property type="entry name" value="SAM-dependent_MTases_sf"/>
</dbReference>
<accession>A0A3B0W4M2</accession>
<organism evidence="2">
    <name type="scientific">hydrothermal vent metagenome</name>
    <dbReference type="NCBI Taxonomy" id="652676"/>
    <lineage>
        <taxon>unclassified sequences</taxon>
        <taxon>metagenomes</taxon>
        <taxon>ecological metagenomes</taxon>
    </lineage>
</organism>
<dbReference type="InterPro" id="IPR041698">
    <property type="entry name" value="Methyltransf_25"/>
</dbReference>
<proteinExistence type="predicted"/>
<dbReference type="Gene3D" id="3.40.50.150">
    <property type="entry name" value="Vaccinia Virus protein VP39"/>
    <property type="match status" value="1"/>
</dbReference>
<protein>
    <recommendedName>
        <fullName evidence="1">Methyltransferase domain-containing protein</fullName>
    </recommendedName>
</protein>
<dbReference type="CDD" id="cd02440">
    <property type="entry name" value="AdoMet_MTases"/>
    <property type="match status" value="1"/>
</dbReference>
<sequence length="148" mass="16274">MNTIHMNAVQKTHETYRQIAAVYAEAQQERTHLAAQAARFAALVKPNGLVFDVGCGPGLDTAVLQQHSLRAIGLDFGYEMMQVGRQVYGVDTPFVQADMRHLPLGSVADGLWVCASLLHLQRADVLPTLQAFHHVLQPDGILYLSVKL</sequence>
<gene>
    <name evidence="2" type="ORF">MNBD_CHLOROFLEXI01-5173</name>
</gene>
<name>A0A3B0W4M2_9ZZZZ</name>
<evidence type="ECO:0000259" key="1">
    <source>
        <dbReference type="Pfam" id="PF13649"/>
    </source>
</evidence>
<feature type="non-terminal residue" evidence="2">
    <location>
        <position position="148"/>
    </location>
</feature>
<feature type="domain" description="Methyltransferase" evidence="1">
    <location>
        <begin position="50"/>
        <end position="140"/>
    </location>
</feature>
<dbReference type="EMBL" id="UOEU01000710">
    <property type="protein sequence ID" value="VAW38584.1"/>
    <property type="molecule type" value="Genomic_DNA"/>
</dbReference>